<comment type="caution">
    <text evidence="1">The sequence shown here is derived from an EMBL/GenBank/DDBJ whole genome shotgun (WGS) entry which is preliminary data.</text>
</comment>
<evidence type="ECO:0000313" key="2">
    <source>
        <dbReference type="Proteomes" id="UP000309544"/>
    </source>
</evidence>
<reference evidence="1 2" key="1">
    <citation type="submission" date="2019-05" db="EMBL/GenBank/DDBJ databases">
        <title>Draft Whole-Genome sequence of the green sulfur bacterium Prosthecochloris vibrioformis DSM 260.</title>
        <authorList>
            <person name="Meyer T.E."/>
            <person name="Kyndt J.A."/>
        </authorList>
    </citation>
    <scope>NUCLEOTIDE SEQUENCE [LARGE SCALE GENOMIC DNA]</scope>
    <source>
        <strain evidence="1 2">DSM 260</strain>
    </source>
</reference>
<organism evidence="1 2">
    <name type="scientific">Prosthecochloris vibrioformis</name>
    <name type="common">Chlorobium vibrioforme</name>
    <dbReference type="NCBI Taxonomy" id="1098"/>
    <lineage>
        <taxon>Bacteria</taxon>
        <taxon>Pseudomonadati</taxon>
        <taxon>Chlorobiota</taxon>
        <taxon>Chlorobiia</taxon>
        <taxon>Chlorobiales</taxon>
        <taxon>Chlorobiaceae</taxon>
        <taxon>Prosthecochloris</taxon>
    </lineage>
</organism>
<name>A0A5C4RY17_PROVB</name>
<keyword evidence="2" id="KW-1185">Reference proteome</keyword>
<proteinExistence type="predicted"/>
<dbReference type="GO" id="GO:0016740">
    <property type="term" value="F:transferase activity"/>
    <property type="evidence" value="ECO:0007669"/>
    <property type="project" value="UniProtKB-KW"/>
</dbReference>
<dbReference type="AlphaFoldDB" id="A0A5C4RY17"/>
<sequence length="307" mass="35154">MKKKPVKDTSASVRARLLNLARSTGRDFQELTVRYTVERFLSRLAESEHRERFILKGAMLYIPWKLDNKRTTMDLDLLGFGSPDMENLKTVFQEICDTAIEDDGLIFNKDTVTVTQIREESVYDGVRIIVRVHLGAMPIRLQVDVGFGDQIVPAPQSAEFPALLAEHGPIIRSYSPETVIAEKFNAMIVLGMANSRMKDYFDIWMLSRNFTIEADVLREAIRQTFEKRHTELPLDEPIALSEEFFSNVSKQSQWKGFVRKQRRLDSAPTLEEIIEVLRTFLLPVVLEIGTDTLAVKTWSPDNGWSSK</sequence>
<dbReference type="Pfam" id="PF08843">
    <property type="entry name" value="AbiEii"/>
    <property type="match status" value="1"/>
</dbReference>
<dbReference type="EMBL" id="VDCI01000010">
    <property type="protein sequence ID" value="TNJ35905.1"/>
    <property type="molecule type" value="Genomic_DNA"/>
</dbReference>
<accession>A0A5C4RY17</accession>
<evidence type="ECO:0000313" key="1">
    <source>
        <dbReference type="EMBL" id="TNJ35905.1"/>
    </source>
</evidence>
<dbReference type="InterPro" id="IPR014942">
    <property type="entry name" value="AbiEii"/>
</dbReference>
<gene>
    <name evidence="1" type="ORF">FGF68_09510</name>
</gene>
<protein>
    <submittedName>
        <fullName evidence="1">Nucleotidyl transferase AbiEii/AbiGii toxin family protein</fullName>
    </submittedName>
</protein>
<dbReference type="Proteomes" id="UP000309544">
    <property type="component" value="Unassembled WGS sequence"/>
</dbReference>
<dbReference type="RefSeq" id="WP_139626855.1">
    <property type="nucleotide sequence ID" value="NZ_VDCI01000010.1"/>
</dbReference>
<keyword evidence="1" id="KW-0808">Transferase</keyword>